<keyword evidence="5 6" id="KW-0472">Membrane</keyword>
<reference evidence="8" key="1">
    <citation type="submission" date="2017-04" db="EMBL/GenBank/DDBJ databases">
        <authorList>
            <person name="Varghese N."/>
            <person name="Submissions S."/>
        </authorList>
    </citation>
    <scope>NUCLEOTIDE SEQUENCE [LARGE SCALE GENOMIC DNA]</scope>
    <source>
        <strain evidence="8">K3S</strain>
    </source>
</reference>
<evidence type="ECO:0000256" key="3">
    <source>
        <dbReference type="ARBA" id="ARBA00022692"/>
    </source>
</evidence>
<dbReference type="InterPro" id="IPR001123">
    <property type="entry name" value="LeuE-type"/>
</dbReference>
<evidence type="ECO:0000256" key="5">
    <source>
        <dbReference type="ARBA" id="ARBA00023136"/>
    </source>
</evidence>
<accession>A0A1X7D0S2</accession>
<sequence>MDGLTLAFIPIVAILTVTPGSDTMLVVNNTLTRSTSDGLCTVVGVNAGLLVHAMASAFGLSMILMNSATAFEFVKMAGALYIIYLGIQSLRRSRTDSEELQVINNGSKRNFTSSVREGFLTNVLNPKVAVFYLALLPQFISPADNIIEKSFLLMSIHICMGVMWLGSLSLTLGKMRPLISGSKFKKRLEALSGVVFIALGLKIALSKN</sequence>
<evidence type="ECO:0000256" key="2">
    <source>
        <dbReference type="ARBA" id="ARBA00022475"/>
    </source>
</evidence>
<evidence type="ECO:0000256" key="6">
    <source>
        <dbReference type="SAM" id="Phobius"/>
    </source>
</evidence>
<dbReference type="GO" id="GO:0005886">
    <property type="term" value="C:plasma membrane"/>
    <property type="evidence" value="ECO:0007669"/>
    <property type="project" value="UniProtKB-SubCell"/>
</dbReference>
<keyword evidence="8" id="KW-1185">Reference proteome</keyword>
<feature type="transmembrane region" description="Helical" evidence="6">
    <location>
        <begin position="152"/>
        <end position="172"/>
    </location>
</feature>
<feature type="transmembrane region" description="Helical" evidence="6">
    <location>
        <begin position="6"/>
        <end position="27"/>
    </location>
</feature>
<evidence type="ECO:0000256" key="4">
    <source>
        <dbReference type="ARBA" id="ARBA00022989"/>
    </source>
</evidence>
<organism evidence="7 8">
    <name type="scientific">Desulfovibrio gilichinskyi</name>
    <dbReference type="NCBI Taxonomy" id="1519643"/>
    <lineage>
        <taxon>Bacteria</taxon>
        <taxon>Pseudomonadati</taxon>
        <taxon>Thermodesulfobacteriota</taxon>
        <taxon>Desulfovibrionia</taxon>
        <taxon>Desulfovibrionales</taxon>
        <taxon>Desulfovibrionaceae</taxon>
        <taxon>Desulfovibrio</taxon>
    </lineage>
</organism>
<dbReference type="PANTHER" id="PTHR30086">
    <property type="entry name" value="ARGININE EXPORTER PROTEIN ARGO"/>
    <property type="match status" value="1"/>
</dbReference>
<dbReference type="RefSeq" id="WP_085100604.1">
    <property type="nucleotide sequence ID" value="NZ_FWZU01000002.1"/>
</dbReference>
<evidence type="ECO:0000256" key="1">
    <source>
        <dbReference type="ARBA" id="ARBA00004651"/>
    </source>
</evidence>
<dbReference type="Pfam" id="PF01810">
    <property type="entry name" value="LysE"/>
    <property type="match status" value="1"/>
</dbReference>
<dbReference type="OrthoDB" id="9807053at2"/>
<dbReference type="PANTHER" id="PTHR30086:SF20">
    <property type="entry name" value="ARGININE EXPORTER PROTEIN ARGO-RELATED"/>
    <property type="match status" value="1"/>
</dbReference>
<dbReference type="PIRSF" id="PIRSF006324">
    <property type="entry name" value="LeuE"/>
    <property type="match status" value="1"/>
</dbReference>
<gene>
    <name evidence="7" type="ORF">SAMN06295933_1504</name>
</gene>
<dbReference type="AlphaFoldDB" id="A0A1X7D0S2"/>
<keyword evidence="3 6" id="KW-0812">Transmembrane</keyword>
<evidence type="ECO:0000313" key="7">
    <source>
        <dbReference type="EMBL" id="SMF06563.1"/>
    </source>
</evidence>
<comment type="subcellular location">
    <subcellularLocation>
        <location evidence="1">Cell membrane</location>
        <topology evidence="1">Multi-pass membrane protein</topology>
    </subcellularLocation>
</comment>
<dbReference type="STRING" id="1519643.SAMN06295933_1504"/>
<feature type="transmembrane region" description="Helical" evidence="6">
    <location>
        <begin position="70"/>
        <end position="87"/>
    </location>
</feature>
<keyword evidence="2" id="KW-1003">Cell membrane</keyword>
<feature type="transmembrane region" description="Helical" evidence="6">
    <location>
        <begin position="39"/>
        <end position="64"/>
    </location>
</feature>
<protein>
    <submittedName>
        <fullName evidence="7">Resistance to homoserine/threonine (RhtB) family protein</fullName>
    </submittedName>
</protein>
<name>A0A1X7D0S2_9BACT</name>
<feature type="transmembrane region" description="Helical" evidence="6">
    <location>
        <begin position="119"/>
        <end position="140"/>
    </location>
</feature>
<proteinExistence type="predicted"/>
<dbReference type="GO" id="GO:0015171">
    <property type="term" value="F:amino acid transmembrane transporter activity"/>
    <property type="evidence" value="ECO:0007669"/>
    <property type="project" value="TreeGrafter"/>
</dbReference>
<dbReference type="EMBL" id="FWZU01000002">
    <property type="protein sequence ID" value="SMF06563.1"/>
    <property type="molecule type" value="Genomic_DNA"/>
</dbReference>
<keyword evidence="4 6" id="KW-1133">Transmembrane helix</keyword>
<dbReference type="Proteomes" id="UP000192906">
    <property type="component" value="Unassembled WGS sequence"/>
</dbReference>
<evidence type="ECO:0000313" key="8">
    <source>
        <dbReference type="Proteomes" id="UP000192906"/>
    </source>
</evidence>